<keyword evidence="3" id="KW-1185">Reference proteome</keyword>
<sequence>MFCSLLTDDLLLRILEKLDDDADRRKWRLVCKDFLRVDCMQRTSLRVLRAEFLPNLIAKYGNATRLDLSVCPRIDDGTLSFLLSRGWAARWFGRLKEVVLLRTTGLKPTGLEMLIRACRNLERLDVSHSLEFGDRECAAMAWGGGLREVRMDKCLNVTDVGLVKVAVGCPKLESVSLKWCLEVTDMGIDLLVRKCQGLKSLDISYLQVTNESLKSISSLQKLEVLGMVRCQFVDDAGLEYLGTGCPSLQIVDISRCKSISTIGLNSLIGGHRGLTQLVAGYNVPEPSPAFLTLLSNLKNLKSIRIDGARVSESYLQTITDNCKLLTEVGLSKCKGVTDNGIIQLVSRCINLRILDLTCCDTVGDAAISAVANSCRNLNCLKLEACKLVTMKSLQSLGSHSILLKEIDLTDCYGVVDKGLFHLSKCFGLASLKLGLCANITDEGLSSIASKCSRIYELDLYRCAGIGDNGLAALSNGCTRLKILNLSYCTKITDQGLAYIGQMDELLELEMRGLVNITNTGFTAVVAGCRRLSELDIKHCENVTDSGFWALAYHGQNLRQLNISNCSISDTVLCMLMGNLTRLQDIKLVDLSNITVEGLELALKACRARIKKVKFSALFTQLLSVELMETLKARGCKIRGD</sequence>
<dbReference type="EnsemblPlants" id="Kaladp1314s0003.1.v1.1">
    <property type="protein sequence ID" value="Kaladp1314s0003.1.v1.1"/>
    <property type="gene ID" value="Kaladp1314s0003.v1.1"/>
</dbReference>
<feature type="domain" description="F-box/LRR-repeat protein 15-like leucin rich repeat" evidence="1">
    <location>
        <begin position="156"/>
        <end position="267"/>
    </location>
</feature>
<dbReference type="OMA" id="DLTCCRF"/>
<evidence type="ECO:0000259" key="1">
    <source>
        <dbReference type="Pfam" id="PF25372"/>
    </source>
</evidence>
<dbReference type="FunFam" id="3.80.10.10:FF:000276">
    <property type="entry name" value="F-box/LRR-repeat protein 3"/>
    <property type="match status" value="1"/>
</dbReference>
<proteinExistence type="predicted"/>
<dbReference type="SUPFAM" id="SSF52047">
    <property type="entry name" value="RNI-like"/>
    <property type="match status" value="2"/>
</dbReference>
<evidence type="ECO:0000313" key="2">
    <source>
        <dbReference type="EnsemblPlants" id="Kaladp1314s0003.1.v1.1"/>
    </source>
</evidence>
<dbReference type="InterPro" id="IPR006553">
    <property type="entry name" value="Leu-rich_rpt_Cys-con_subtyp"/>
</dbReference>
<reference evidence="2" key="1">
    <citation type="submission" date="2021-01" db="UniProtKB">
        <authorList>
            <consortium name="EnsemblPlants"/>
        </authorList>
    </citation>
    <scope>IDENTIFICATION</scope>
</reference>
<accession>A0A7N0VN47</accession>
<evidence type="ECO:0000313" key="3">
    <source>
        <dbReference type="Proteomes" id="UP000594263"/>
    </source>
</evidence>
<dbReference type="InterPro" id="IPR032675">
    <property type="entry name" value="LRR_dom_sf"/>
</dbReference>
<dbReference type="InterPro" id="IPR057207">
    <property type="entry name" value="FBXL15_LRR"/>
</dbReference>
<dbReference type="Gene3D" id="3.80.10.10">
    <property type="entry name" value="Ribonuclease Inhibitor"/>
    <property type="match status" value="4"/>
</dbReference>
<dbReference type="GO" id="GO:0019005">
    <property type="term" value="C:SCF ubiquitin ligase complex"/>
    <property type="evidence" value="ECO:0007669"/>
    <property type="project" value="TreeGrafter"/>
</dbReference>
<protein>
    <recommendedName>
        <fullName evidence="1">F-box/LRR-repeat protein 15-like leucin rich repeat domain-containing protein</fullName>
    </recommendedName>
</protein>
<dbReference type="SMART" id="SM00367">
    <property type="entry name" value="LRR_CC"/>
    <property type="match status" value="15"/>
</dbReference>
<dbReference type="PANTHER" id="PTHR13318">
    <property type="entry name" value="PARTNER OF PAIRED, ISOFORM B-RELATED"/>
    <property type="match status" value="1"/>
</dbReference>
<organism evidence="2 3">
    <name type="scientific">Kalanchoe fedtschenkoi</name>
    <name type="common">Lavender scallops</name>
    <name type="synonym">South American air plant</name>
    <dbReference type="NCBI Taxonomy" id="63787"/>
    <lineage>
        <taxon>Eukaryota</taxon>
        <taxon>Viridiplantae</taxon>
        <taxon>Streptophyta</taxon>
        <taxon>Embryophyta</taxon>
        <taxon>Tracheophyta</taxon>
        <taxon>Spermatophyta</taxon>
        <taxon>Magnoliopsida</taxon>
        <taxon>eudicotyledons</taxon>
        <taxon>Gunneridae</taxon>
        <taxon>Pentapetalae</taxon>
        <taxon>Saxifragales</taxon>
        <taxon>Crassulaceae</taxon>
        <taxon>Kalanchoe</taxon>
    </lineage>
</organism>
<dbReference type="CDD" id="cd22159">
    <property type="entry name" value="F-box_AtTIR1-like"/>
    <property type="match status" value="1"/>
</dbReference>
<dbReference type="AlphaFoldDB" id="A0A7N0VN47"/>
<dbReference type="Proteomes" id="UP000594263">
    <property type="component" value="Unplaced"/>
</dbReference>
<dbReference type="Pfam" id="PF25372">
    <property type="entry name" value="DUF7885"/>
    <property type="match status" value="2"/>
</dbReference>
<dbReference type="GO" id="GO:0031146">
    <property type="term" value="P:SCF-dependent proteasomal ubiquitin-dependent protein catabolic process"/>
    <property type="evidence" value="ECO:0007669"/>
    <property type="project" value="TreeGrafter"/>
</dbReference>
<dbReference type="Gramene" id="Kaladp1314s0003.1.v1.1">
    <property type="protein sequence ID" value="Kaladp1314s0003.1.v1.1"/>
    <property type="gene ID" value="Kaladp1314s0003.v1.1"/>
</dbReference>
<feature type="domain" description="F-box/LRR-repeat protein 15-like leucin rich repeat" evidence="1">
    <location>
        <begin position="364"/>
        <end position="572"/>
    </location>
</feature>
<name>A0A7N0VN47_KALFE</name>